<sequence length="171" mass="18244">MVGAWPRWPTRRTCLSELRHPGPGIAHRRARLSTEGRPRAEEDEGSAWGRVGRPKNLRGEPLDRACLGGEAGPREAGGGGQARLLTRRTAWGRMAGSRLNGGDGGGLGLRALNVVVSGGPQRFWAKKGRARPVCGLGLRPGAVGDCLWHCLVGALRGWWCGGGLLCHSAMW</sequence>
<evidence type="ECO:0000313" key="3">
    <source>
        <dbReference type="Proteomes" id="UP001066276"/>
    </source>
</evidence>
<feature type="region of interest" description="Disordered" evidence="1">
    <location>
        <begin position="30"/>
        <end position="61"/>
    </location>
</feature>
<keyword evidence="3" id="KW-1185">Reference proteome</keyword>
<dbReference type="AlphaFoldDB" id="A0AAV7LP95"/>
<name>A0AAV7LP95_PLEWA</name>
<evidence type="ECO:0000313" key="2">
    <source>
        <dbReference type="EMBL" id="KAJ1089270.1"/>
    </source>
</evidence>
<comment type="caution">
    <text evidence="2">The sequence shown here is derived from an EMBL/GenBank/DDBJ whole genome shotgun (WGS) entry which is preliminary data.</text>
</comment>
<evidence type="ECO:0000256" key="1">
    <source>
        <dbReference type="SAM" id="MobiDB-lite"/>
    </source>
</evidence>
<gene>
    <name evidence="2" type="ORF">NDU88_002421</name>
</gene>
<accession>A0AAV7LP95</accession>
<reference evidence="2" key="1">
    <citation type="journal article" date="2022" name="bioRxiv">
        <title>Sequencing and chromosome-scale assembly of the giantPleurodeles waltlgenome.</title>
        <authorList>
            <person name="Brown T."/>
            <person name="Elewa A."/>
            <person name="Iarovenko S."/>
            <person name="Subramanian E."/>
            <person name="Araus A.J."/>
            <person name="Petzold A."/>
            <person name="Susuki M."/>
            <person name="Suzuki K.-i.T."/>
            <person name="Hayashi T."/>
            <person name="Toyoda A."/>
            <person name="Oliveira C."/>
            <person name="Osipova E."/>
            <person name="Leigh N.D."/>
            <person name="Simon A."/>
            <person name="Yun M.H."/>
        </authorList>
    </citation>
    <scope>NUCLEOTIDE SEQUENCE</scope>
    <source>
        <strain evidence="2">20211129_DDA</strain>
        <tissue evidence="2">Liver</tissue>
    </source>
</reference>
<dbReference type="Proteomes" id="UP001066276">
    <property type="component" value="Chromosome 11"/>
</dbReference>
<dbReference type="EMBL" id="JANPWB010000015">
    <property type="protein sequence ID" value="KAJ1089270.1"/>
    <property type="molecule type" value="Genomic_DNA"/>
</dbReference>
<protein>
    <submittedName>
        <fullName evidence="2">Uncharacterized protein</fullName>
    </submittedName>
</protein>
<proteinExistence type="predicted"/>
<organism evidence="2 3">
    <name type="scientific">Pleurodeles waltl</name>
    <name type="common">Iberian ribbed newt</name>
    <dbReference type="NCBI Taxonomy" id="8319"/>
    <lineage>
        <taxon>Eukaryota</taxon>
        <taxon>Metazoa</taxon>
        <taxon>Chordata</taxon>
        <taxon>Craniata</taxon>
        <taxon>Vertebrata</taxon>
        <taxon>Euteleostomi</taxon>
        <taxon>Amphibia</taxon>
        <taxon>Batrachia</taxon>
        <taxon>Caudata</taxon>
        <taxon>Salamandroidea</taxon>
        <taxon>Salamandridae</taxon>
        <taxon>Pleurodelinae</taxon>
        <taxon>Pleurodeles</taxon>
    </lineage>
</organism>